<keyword evidence="2" id="KW-1185">Reference proteome</keyword>
<dbReference type="Proteomes" id="UP001367676">
    <property type="component" value="Unassembled WGS sequence"/>
</dbReference>
<evidence type="ECO:0000313" key="1">
    <source>
        <dbReference type="EMBL" id="KAK7573895.1"/>
    </source>
</evidence>
<proteinExistence type="predicted"/>
<organism evidence="1 2">
    <name type="scientific">Parthenolecanium corni</name>
    <dbReference type="NCBI Taxonomy" id="536013"/>
    <lineage>
        <taxon>Eukaryota</taxon>
        <taxon>Metazoa</taxon>
        <taxon>Ecdysozoa</taxon>
        <taxon>Arthropoda</taxon>
        <taxon>Hexapoda</taxon>
        <taxon>Insecta</taxon>
        <taxon>Pterygota</taxon>
        <taxon>Neoptera</taxon>
        <taxon>Paraneoptera</taxon>
        <taxon>Hemiptera</taxon>
        <taxon>Sternorrhyncha</taxon>
        <taxon>Coccoidea</taxon>
        <taxon>Coccidae</taxon>
        <taxon>Parthenolecanium</taxon>
    </lineage>
</organism>
<gene>
    <name evidence="1" type="ORF">V9T40_011086</name>
</gene>
<accession>A0AAN9XZ79</accession>
<dbReference type="EMBL" id="JBBCAQ010000037">
    <property type="protein sequence ID" value="KAK7573895.1"/>
    <property type="molecule type" value="Genomic_DNA"/>
</dbReference>
<sequence>MAAAVAEGGNLIPFVSFVMSEKPIAGPVNEPQLEHPLRCHASHLVVHHERKHLGLLPQCTNICVTTNDKRESSLGKATPDPGRPFSFQVVTVIDPAALQRHSDTKPIFRTALRNLHKRHRDYTDLHHNILFHSTSLPKRERFSWRKEANSTIRSTRCKFRSFNRPLSHHSPKLARQPSKLVDKSNDVKEEISKLVLDEHFVPPTDQPVAAENAVVGASFEEGPAVEAGAQQKIEEPKPEDTSPKIQKRPAGLKLIKKKKKKKKVIPEKKKFNLLKFKQKVPIEGTNYEMEMYLEKEVIDKTRKGKIDPTKEPKINVHYNKVADLRDEFSSYCSERKKLKNWLYYA</sequence>
<protein>
    <submittedName>
        <fullName evidence="1">Uncharacterized protein</fullName>
    </submittedName>
</protein>
<comment type="caution">
    <text evidence="1">The sequence shown here is derived from an EMBL/GenBank/DDBJ whole genome shotgun (WGS) entry which is preliminary data.</text>
</comment>
<name>A0AAN9XZ79_9HEMI</name>
<dbReference type="AlphaFoldDB" id="A0AAN9XZ79"/>
<reference evidence="1 2" key="1">
    <citation type="submission" date="2024-03" db="EMBL/GenBank/DDBJ databases">
        <title>Adaptation during the transition from Ophiocordyceps entomopathogen to insect associate is accompanied by gene loss and intensified selection.</title>
        <authorList>
            <person name="Ward C.M."/>
            <person name="Onetto C.A."/>
            <person name="Borneman A.R."/>
        </authorList>
    </citation>
    <scope>NUCLEOTIDE SEQUENCE [LARGE SCALE GENOMIC DNA]</scope>
    <source>
        <strain evidence="1">AWRI1</strain>
        <tissue evidence="1">Single Adult Female</tissue>
    </source>
</reference>
<evidence type="ECO:0000313" key="2">
    <source>
        <dbReference type="Proteomes" id="UP001367676"/>
    </source>
</evidence>